<dbReference type="AlphaFoldDB" id="A0A327T7A7"/>
<sequence length="60" mass="6929">MIYLRLIRERGGAWNLSLERANGFGYYKDYIIAFGDVVGDGPLTLRKLWLVKNREIVLAN</sequence>
<protein>
    <submittedName>
        <fullName evidence="1">Uncharacterized protein</fullName>
    </submittedName>
</protein>
<dbReference type="Proteomes" id="UP000249754">
    <property type="component" value="Unassembled WGS sequence"/>
</dbReference>
<organism evidence="1 2">
    <name type="scientific">Pedobacter cryoconitis</name>
    <dbReference type="NCBI Taxonomy" id="188932"/>
    <lineage>
        <taxon>Bacteria</taxon>
        <taxon>Pseudomonadati</taxon>
        <taxon>Bacteroidota</taxon>
        <taxon>Sphingobacteriia</taxon>
        <taxon>Sphingobacteriales</taxon>
        <taxon>Sphingobacteriaceae</taxon>
        <taxon>Pedobacter</taxon>
    </lineage>
</organism>
<comment type="caution">
    <text evidence="1">The sequence shown here is derived from an EMBL/GenBank/DDBJ whole genome shotgun (WGS) entry which is preliminary data.</text>
</comment>
<name>A0A327T7A7_9SPHI</name>
<gene>
    <name evidence="1" type="ORF">LY11_00163</name>
</gene>
<reference evidence="1 2" key="1">
    <citation type="submission" date="2018-06" db="EMBL/GenBank/DDBJ databases">
        <title>Genomic Encyclopedia of Archaeal and Bacterial Type Strains, Phase II (KMG-II): from individual species to whole genera.</title>
        <authorList>
            <person name="Goeker M."/>
        </authorList>
    </citation>
    <scope>NUCLEOTIDE SEQUENCE [LARGE SCALE GENOMIC DNA]</scope>
    <source>
        <strain evidence="1 2">DSM 14825</strain>
    </source>
</reference>
<evidence type="ECO:0000313" key="2">
    <source>
        <dbReference type="Proteomes" id="UP000249754"/>
    </source>
</evidence>
<proteinExistence type="predicted"/>
<accession>A0A327T7A7</accession>
<dbReference type="EMBL" id="QLLR01000001">
    <property type="protein sequence ID" value="RAJ37088.1"/>
    <property type="molecule type" value="Genomic_DNA"/>
</dbReference>
<evidence type="ECO:0000313" key="1">
    <source>
        <dbReference type="EMBL" id="RAJ37088.1"/>
    </source>
</evidence>